<evidence type="ECO:0000256" key="2">
    <source>
        <dbReference type="ARBA" id="ARBA00023125"/>
    </source>
</evidence>
<comment type="caution">
    <text evidence="5">The sequence shown here is derived from an EMBL/GenBank/DDBJ whole genome shotgun (WGS) entry which is preliminary data.</text>
</comment>
<feature type="domain" description="HTH lacI-type" evidence="4">
    <location>
        <begin position="44"/>
        <end position="98"/>
    </location>
</feature>
<dbReference type="InterPro" id="IPR000843">
    <property type="entry name" value="HTH_LacI"/>
</dbReference>
<evidence type="ECO:0000256" key="3">
    <source>
        <dbReference type="ARBA" id="ARBA00023163"/>
    </source>
</evidence>
<keyword evidence="3" id="KW-0804">Transcription</keyword>
<evidence type="ECO:0000313" key="6">
    <source>
        <dbReference type="Proteomes" id="UP000195326"/>
    </source>
</evidence>
<dbReference type="SMART" id="SM00354">
    <property type="entry name" value="HTH_LACI"/>
    <property type="match status" value="1"/>
</dbReference>
<proteinExistence type="predicted"/>
<dbReference type="Gene3D" id="3.40.50.2300">
    <property type="match status" value="2"/>
</dbReference>
<evidence type="ECO:0000313" key="5">
    <source>
        <dbReference type="EMBL" id="OUP58463.1"/>
    </source>
</evidence>
<dbReference type="CDD" id="cd06267">
    <property type="entry name" value="PBP1_LacI_sugar_binding-like"/>
    <property type="match status" value="1"/>
</dbReference>
<keyword evidence="2" id="KW-0238">DNA-binding</keyword>
<dbReference type="SUPFAM" id="SSF53822">
    <property type="entry name" value="Periplasmic binding protein-like I"/>
    <property type="match status" value="1"/>
</dbReference>
<dbReference type="Pfam" id="PF13377">
    <property type="entry name" value="Peripla_BP_3"/>
    <property type="match status" value="1"/>
</dbReference>
<protein>
    <recommendedName>
        <fullName evidence="4">HTH lacI-type domain-containing protein</fullName>
    </recommendedName>
</protein>
<name>A0A1Y4LP58_9FIRM</name>
<evidence type="ECO:0000259" key="4">
    <source>
        <dbReference type="PROSITE" id="PS50932"/>
    </source>
</evidence>
<dbReference type="CDD" id="cd01392">
    <property type="entry name" value="HTH_LacI"/>
    <property type="match status" value="1"/>
</dbReference>
<organism evidence="5 6">
    <name type="scientific">Butyricicoccus pullicaecorum</name>
    <dbReference type="NCBI Taxonomy" id="501571"/>
    <lineage>
        <taxon>Bacteria</taxon>
        <taxon>Bacillati</taxon>
        <taxon>Bacillota</taxon>
        <taxon>Clostridia</taxon>
        <taxon>Eubacteriales</taxon>
        <taxon>Butyricicoccaceae</taxon>
        <taxon>Butyricicoccus</taxon>
    </lineage>
</organism>
<dbReference type="PANTHER" id="PTHR30146">
    <property type="entry name" value="LACI-RELATED TRANSCRIPTIONAL REPRESSOR"/>
    <property type="match status" value="1"/>
</dbReference>
<dbReference type="InterPro" id="IPR046335">
    <property type="entry name" value="LacI/GalR-like_sensor"/>
</dbReference>
<dbReference type="Gene3D" id="1.10.260.40">
    <property type="entry name" value="lambda repressor-like DNA-binding domains"/>
    <property type="match status" value="1"/>
</dbReference>
<keyword evidence="1" id="KW-0805">Transcription regulation</keyword>
<dbReference type="EMBL" id="NFKL01000009">
    <property type="protein sequence ID" value="OUP58463.1"/>
    <property type="molecule type" value="Genomic_DNA"/>
</dbReference>
<sequence>MAKYGIKGIDSQKMKQYNGKKSTFRLEQREKERDFKEGGESMAATIADVANLAGCSITTVSRAFSVPEKVRPQTRERILQAAETLRYSPNAIARAMVHQRNHNLAFVVDPWQYPIMDAFYAEIAGAVQLEAEQRGYCVYTTASDRRELFMKKRVDGVILAGRADEGLLSDLRGQGIPAVQINDRPASDDVPSITTDHYQGACQALEHLIAQGHTRVGLVTDCRLARLTDSRRAYEDVLCRHGLPFHPAYICPVEPHIETARQAVDRMLAQSDAPTALFCMNDCLAVGAMKAAVRRGLRVPDELAIIGYDGSSLCRATEPELSSVRVDGSGMGRRGAHMLIDLIEGRLLSESRVVMQPELTLRGTT</sequence>
<dbReference type="SUPFAM" id="SSF47413">
    <property type="entry name" value="lambda repressor-like DNA-binding domains"/>
    <property type="match status" value="1"/>
</dbReference>
<evidence type="ECO:0000256" key="1">
    <source>
        <dbReference type="ARBA" id="ARBA00023015"/>
    </source>
</evidence>
<dbReference type="InterPro" id="IPR010982">
    <property type="entry name" value="Lambda_DNA-bd_dom_sf"/>
</dbReference>
<dbReference type="Proteomes" id="UP000195326">
    <property type="component" value="Unassembled WGS sequence"/>
</dbReference>
<dbReference type="GO" id="GO:0000976">
    <property type="term" value="F:transcription cis-regulatory region binding"/>
    <property type="evidence" value="ECO:0007669"/>
    <property type="project" value="TreeGrafter"/>
</dbReference>
<dbReference type="PROSITE" id="PS50932">
    <property type="entry name" value="HTH_LACI_2"/>
    <property type="match status" value="1"/>
</dbReference>
<dbReference type="GO" id="GO:0003700">
    <property type="term" value="F:DNA-binding transcription factor activity"/>
    <property type="evidence" value="ECO:0007669"/>
    <property type="project" value="TreeGrafter"/>
</dbReference>
<reference evidence="6" key="1">
    <citation type="submission" date="2017-04" db="EMBL/GenBank/DDBJ databases">
        <title>Function of individual gut microbiota members based on whole genome sequencing of pure cultures obtained from chicken caecum.</title>
        <authorList>
            <person name="Medvecky M."/>
            <person name="Cejkova D."/>
            <person name="Polansky O."/>
            <person name="Karasova D."/>
            <person name="Kubasova T."/>
            <person name="Cizek A."/>
            <person name="Rychlik I."/>
        </authorList>
    </citation>
    <scope>NUCLEOTIDE SEQUENCE [LARGE SCALE GENOMIC DNA]</scope>
    <source>
        <strain evidence="6">An179</strain>
    </source>
</reference>
<dbReference type="AlphaFoldDB" id="A0A1Y4LP58"/>
<dbReference type="InterPro" id="IPR028082">
    <property type="entry name" value="Peripla_BP_I"/>
</dbReference>
<dbReference type="PANTHER" id="PTHR30146:SF109">
    <property type="entry name" value="HTH-TYPE TRANSCRIPTIONAL REGULATOR GALS"/>
    <property type="match status" value="1"/>
</dbReference>
<dbReference type="Pfam" id="PF00356">
    <property type="entry name" value="LacI"/>
    <property type="match status" value="1"/>
</dbReference>
<gene>
    <name evidence="5" type="ORF">B5F15_07695</name>
</gene>
<dbReference type="STRING" id="501571.GCA_900143195_00252"/>
<accession>A0A1Y4LP58</accession>